<evidence type="ECO:0000256" key="1">
    <source>
        <dbReference type="ARBA" id="ARBA00005594"/>
    </source>
</evidence>
<evidence type="ECO:0000256" key="3">
    <source>
        <dbReference type="ARBA" id="ARBA00022598"/>
    </source>
</evidence>
<comment type="caution">
    <text evidence="8">Lacks conserved residue(s) required for the propagation of feature annotation.</text>
</comment>
<dbReference type="SUPFAM" id="SSF52374">
    <property type="entry name" value="Nucleotidylyl transferase"/>
    <property type="match status" value="1"/>
</dbReference>
<keyword evidence="14" id="KW-1185">Reference proteome</keyword>
<evidence type="ECO:0000256" key="4">
    <source>
        <dbReference type="ARBA" id="ARBA00022741"/>
    </source>
</evidence>
<evidence type="ECO:0000259" key="11">
    <source>
        <dbReference type="Pfam" id="PF03950"/>
    </source>
</evidence>
<dbReference type="InterPro" id="IPR014729">
    <property type="entry name" value="Rossmann-like_a/b/a_fold"/>
</dbReference>
<keyword evidence="6 8" id="KW-0648">Protein biosynthesis</keyword>
<evidence type="ECO:0000256" key="9">
    <source>
        <dbReference type="RuleBase" id="RU363037"/>
    </source>
</evidence>
<name>A0A1A8XWT3_9PROT</name>
<dbReference type="InterPro" id="IPR020058">
    <property type="entry name" value="Glu/Gln-tRNA-synth_Ib_cat-dom"/>
</dbReference>
<dbReference type="Proteomes" id="UP000199169">
    <property type="component" value="Unassembled WGS sequence"/>
</dbReference>
<evidence type="ECO:0000256" key="6">
    <source>
        <dbReference type="ARBA" id="ARBA00022917"/>
    </source>
</evidence>
<dbReference type="HAMAP" id="MF_00126">
    <property type="entry name" value="Gln_tRNA_synth"/>
    <property type="match status" value="1"/>
</dbReference>
<dbReference type="InterPro" id="IPR004514">
    <property type="entry name" value="Gln-tRNA-synth"/>
</dbReference>
<dbReference type="InterPro" id="IPR050132">
    <property type="entry name" value="Gln/Glu-tRNA_Ligase"/>
</dbReference>
<dbReference type="SUPFAM" id="SSF50715">
    <property type="entry name" value="Ribosomal protein L25-like"/>
    <property type="match status" value="1"/>
</dbReference>
<feature type="binding site" evidence="8">
    <location>
        <position position="273"/>
    </location>
    <ligand>
        <name>ATP</name>
        <dbReference type="ChEBI" id="CHEBI:30616"/>
    </ligand>
</feature>
<evidence type="ECO:0000313" key="13">
    <source>
        <dbReference type="EMBL" id="SBT09181.1"/>
    </source>
</evidence>
<dbReference type="InterPro" id="IPR020059">
    <property type="entry name" value="Glu/Gln-tRNA-synth_Ib_codon-bd"/>
</dbReference>
<keyword evidence="5 8" id="KW-0067">ATP-binding</keyword>
<dbReference type="Pfam" id="PF20974">
    <property type="entry name" value="tRNA-synt_1c_C2"/>
    <property type="match status" value="1"/>
</dbReference>
<feature type="binding site" evidence="8">
    <location>
        <begin position="316"/>
        <end position="318"/>
    </location>
    <ligand>
        <name>ATP</name>
        <dbReference type="ChEBI" id="CHEBI:30616"/>
    </ligand>
</feature>
<dbReference type="InterPro" id="IPR049437">
    <property type="entry name" value="tRNA-synt_1c_C2"/>
</dbReference>
<dbReference type="RefSeq" id="WP_186408674.1">
    <property type="nucleotide sequence ID" value="NZ_FLQX01000146.1"/>
</dbReference>
<gene>
    <name evidence="8 13" type="primary">glnS</name>
    <name evidence="13" type="ORF">ACCAA_670086</name>
</gene>
<feature type="short sequence motif" description="'KMSKS' region" evidence="8">
    <location>
        <begin position="315"/>
        <end position="319"/>
    </location>
</feature>
<proteinExistence type="inferred from homology"/>
<dbReference type="InterPro" id="IPR000924">
    <property type="entry name" value="Glu/Gln-tRNA-synth"/>
</dbReference>
<evidence type="ECO:0000259" key="12">
    <source>
        <dbReference type="Pfam" id="PF20974"/>
    </source>
</evidence>
<dbReference type="FunFam" id="3.40.50.620:FF:000037">
    <property type="entry name" value="Glutamine--tRNA ligase cytoplasmic"/>
    <property type="match status" value="1"/>
</dbReference>
<feature type="domain" description="Glutamyl/glutaminyl-tRNA synthetase class Ib catalytic" evidence="10">
    <location>
        <begin position="59"/>
        <end position="384"/>
    </location>
</feature>
<evidence type="ECO:0000256" key="2">
    <source>
        <dbReference type="ARBA" id="ARBA00022490"/>
    </source>
</evidence>
<sequence>MSHEPTSTAASSAALVSTNFIRNIIEGDLASGKHAARRWSGRPGPATQQLAGALDPATIRTRFPPEPNGYLHFGHAKSICLNFGLAQDYGGRCHLRFDDTNPEREEQEYVDSIIDSVRWLGFSWHELASEGELEATDNLYFASDYFAWMVEFAEYLIRSGHAYVESQSPEEMRATRGTLTEAGTDSVFRQRSVEENLDLFKRMQKGEFPDGAHVLRAKIDMAAANINLRDPAIYRIRHASHHNTGDQWCVYPMYTYAHPIEDALENITHSICTLEFADQRPFYDWLLERLAEGGLLQRPLPQQIEFSRLNLTYIVLSKRKLIQLVEEKHVAGWDDPRLPTLVGARRRGYPAAGFRLFAERVGVSRSDSLIEYSLLEDTMREVLNESAERRIAVLDPLRVIIDNYPPGQSEECLAPNHPLKPELGKRAIPFGRELWIERDDFMAQPSKGYHRLYPGNMARLRHGYVVRCTGFDCDDSGAVRAVHCDYLPDSKSGTAGADNYKVKGNLHWVSVADAVLAEVRLYDRLFSVPSPGARQEGDPEGVDRDFREDLNPHSMQVIEAWVEPALKSARAEECFQFERHGYFVADRVDAKDGAPVFNRTVTLRDSWTTRPGKRK</sequence>
<dbReference type="FunFam" id="1.10.1160.10:FF:000001">
    <property type="entry name" value="Glutamine--tRNA ligase"/>
    <property type="match status" value="1"/>
</dbReference>
<dbReference type="Pfam" id="PF00749">
    <property type="entry name" value="tRNA-synt_1c"/>
    <property type="match status" value="1"/>
</dbReference>
<comment type="similarity">
    <text evidence="1 8 9">Belongs to the class-I aminoacyl-tRNA synthetase family.</text>
</comment>
<dbReference type="GO" id="GO:0005524">
    <property type="term" value="F:ATP binding"/>
    <property type="evidence" value="ECO:0007669"/>
    <property type="project" value="UniProtKB-UniRule"/>
</dbReference>
<feature type="domain" description="Glutamyl/glutaminyl-tRNA synthetase class Ib anti-codon binding" evidence="11">
    <location>
        <begin position="387"/>
        <end position="486"/>
    </location>
</feature>
<comment type="catalytic activity">
    <reaction evidence="8">
        <text>tRNA(Gln) + L-glutamine + ATP = L-glutaminyl-tRNA(Gln) + AMP + diphosphate</text>
        <dbReference type="Rhea" id="RHEA:20121"/>
        <dbReference type="Rhea" id="RHEA-COMP:9662"/>
        <dbReference type="Rhea" id="RHEA-COMP:9681"/>
        <dbReference type="ChEBI" id="CHEBI:30616"/>
        <dbReference type="ChEBI" id="CHEBI:33019"/>
        <dbReference type="ChEBI" id="CHEBI:58359"/>
        <dbReference type="ChEBI" id="CHEBI:78442"/>
        <dbReference type="ChEBI" id="CHEBI:78521"/>
        <dbReference type="ChEBI" id="CHEBI:456215"/>
        <dbReference type="EC" id="6.1.1.18"/>
    </reaction>
</comment>
<keyword evidence="2 8" id="KW-0963">Cytoplasm</keyword>
<keyword evidence="3 8" id="KW-0436">Ligase</keyword>
<evidence type="ECO:0000259" key="10">
    <source>
        <dbReference type="Pfam" id="PF00749"/>
    </source>
</evidence>
<dbReference type="GO" id="GO:0006425">
    <property type="term" value="P:glutaminyl-tRNA aminoacylation"/>
    <property type="evidence" value="ECO:0007669"/>
    <property type="project" value="UniProtKB-UniRule"/>
</dbReference>
<dbReference type="EC" id="6.1.1.18" evidence="8"/>
<evidence type="ECO:0000256" key="8">
    <source>
        <dbReference type="HAMAP-Rule" id="MF_00126"/>
    </source>
</evidence>
<dbReference type="Pfam" id="PF03950">
    <property type="entry name" value="tRNA-synt_1c_C"/>
    <property type="match status" value="1"/>
</dbReference>
<dbReference type="Gene3D" id="3.40.50.620">
    <property type="entry name" value="HUPs"/>
    <property type="match status" value="1"/>
</dbReference>
<dbReference type="NCBIfam" id="TIGR00440">
    <property type="entry name" value="glnS"/>
    <property type="match status" value="1"/>
</dbReference>
<feature type="binding site" evidence="8">
    <location>
        <begin position="308"/>
        <end position="309"/>
    </location>
    <ligand>
        <name>ATP</name>
        <dbReference type="ChEBI" id="CHEBI:30616"/>
    </ligand>
</feature>
<dbReference type="STRING" id="1860102.ACCAA_670086"/>
<accession>A0A1A8XWT3</accession>
<dbReference type="GO" id="GO:0004819">
    <property type="term" value="F:glutamine-tRNA ligase activity"/>
    <property type="evidence" value="ECO:0007669"/>
    <property type="project" value="UniProtKB-UniRule"/>
</dbReference>
<organism evidence="13 14">
    <name type="scientific">Candidatus Accumulibacter aalborgensis</name>
    <dbReference type="NCBI Taxonomy" id="1860102"/>
    <lineage>
        <taxon>Bacteria</taxon>
        <taxon>Pseudomonadati</taxon>
        <taxon>Pseudomonadota</taxon>
        <taxon>Betaproteobacteria</taxon>
        <taxon>Candidatus Accumulibacter</taxon>
    </lineage>
</organism>
<keyword evidence="4 8" id="KW-0547">Nucleotide-binding</keyword>
<dbReference type="EMBL" id="FLQX01000146">
    <property type="protein sequence ID" value="SBT09181.1"/>
    <property type="molecule type" value="Genomic_DNA"/>
</dbReference>
<protein>
    <recommendedName>
        <fullName evidence="8">Glutamine--tRNA ligase</fullName>
        <ecNumber evidence="8">6.1.1.18</ecNumber>
    </recommendedName>
    <alternativeName>
        <fullName evidence="8">Glutaminyl-tRNA synthetase</fullName>
        <shortName evidence="8">GlnRS</shortName>
    </alternativeName>
</protein>
<keyword evidence="7 8" id="KW-0030">Aminoacyl-tRNA synthetase</keyword>
<dbReference type="InterPro" id="IPR020056">
    <property type="entry name" value="Rbsml_bL25/Gln-tRNA_synth_N"/>
</dbReference>
<dbReference type="InterPro" id="IPR022861">
    <property type="entry name" value="Gln_tRNA_ligase_bac"/>
</dbReference>
<reference evidence="13 14" key="1">
    <citation type="submission" date="2016-06" db="EMBL/GenBank/DDBJ databases">
        <authorList>
            <person name="Kjaerup R.B."/>
            <person name="Dalgaard T.S."/>
            <person name="Juul-Madsen H.R."/>
        </authorList>
    </citation>
    <scope>NUCLEOTIDE SEQUENCE [LARGE SCALE GENOMIC DNA]</scope>
    <source>
        <strain evidence="13">3</strain>
    </source>
</reference>
<dbReference type="GO" id="GO:0006424">
    <property type="term" value="P:glutamyl-tRNA aminoacylation"/>
    <property type="evidence" value="ECO:0007669"/>
    <property type="project" value="UniProtKB-UniRule"/>
</dbReference>
<feature type="binding site" evidence="8">
    <location>
        <position position="254"/>
    </location>
    <ligand>
        <name>L-glutamine</name>
        <dbReference type="ChEBI" id="CHEBI:58359"/>
    </ligand>
</feature>
<dbReference type="PANTHER" id="PTHR43097:SF5">
    <property type="entry name" value="GLUTAMATE--TRNA LIGASE"/>
    <property type="match status" value="1"/>
</dbReference>
<dbReference type="NCBIfam" id="NF011291">
    <property type="entry name" value="PRK14703.1"/>
    <property type="match status" value="1"/>
</dbReference>
<dbReference type="PRINTS" id="PR00987">
    <property type="entry name" value="TRNASYNTHGLU"/>
</dbReference>
<comment type="subunit">
    <text evidence="8">Monomer.</text>
</comment>
<dbReference type="FunFam" id="3.90.800.10:FF:000001">
    <property type="entry name" value="Glutamine--tRNA ligase"/>
    <property type="match status" value="1"/>
</dbReference>
<dbReference type="PANTHER" id="PTHR43097">
    <property type="entry name" value="GLUTAMINE-TRNA LIGASE"/>
    <property type="match status" value="1"/>
</dbReference>
<dbReference type="GO" id="GO:0005829">
    <property type="term" value="C:cytosol"/>
    <property type="evidence" value="ECO:0007669"/>
    <property type="project" value="TreeGrafter"/>
</dbReference>
<evidence type="ECO:0000256" key="5">
    <source>
        <dbReference type="ARBA" id="ARBA00022840"/>
    </source>
</evidence>
<evidence type="ECO:0000313" key="14">
    <source>
        <dbReference type="Proteomes" id="UP000199169"/>
    </source>
</evidence>
<feature type="domain" description="tRNA synthetases class I (E and Q) anti-codon binding" evidence="12">
    <location>
        <begin position="506"/>
        <end position="586"/>
    </location>
</feature>
<dbReference type="InterPro" id="IPR011035">
    <property type="entry name" value="Ribosomal_bL25/Gln-tRNA_synth"/>
</dbReference>
<dbReference type="AlphaFoldDB" id="A0A1A8XWT3"/>
<feature type="binding site" evidence="8">
    <location>
        <position position="98"/>
    </location>
    <ligand>
        <name>L-glutamine</name>
        <dbReference type="ChEBI" id="CHEBI:58359"/>
    </ligand>
</feature>
<dbReference type="Gene3D" id="2.40.240.10">
    <property type="entry name" value="Ribosomal Protein L25, Chain P"/>
    <property type="match status" value="2"/>
</dbReference>
<evidence type="ECO:0000256" key="7">
    <source>
        <dbReference type="ARBA" id="ARBA00023146"/>
    </source>
</evidence>
<feature type="binding site" evidence="8">
    <location>
        <begin position="66"/>
        <end position="68"/>
    </location>
    <ligand>
        <name>ATP</name>
        <dbReference type="ChEBI" id="CHEBI:30616"/>
    </ligand>
</feature>
<comment type="subcellular location">
    <subcellularLocation>
        <location evidence="8">Cytoplasm</location>
    </subcellularLocation>
</comment>